<evidence type="ECO:0000256" key="7">
    <source>
        <dbReference type="ARBA" id="ARBA00022723"/>
    </source>
</evidence>
<evidence type="ECO:0000256" key="3">
    <source>
        <dbReference type="ARBA" id="ARBA00004174"/>
    </source>
</evidence>
<gene>
    <name evidence="16" type="ORF">PLXY2_LOCUS16325</name>
</gene>
<dbReference type="PROSITE" id="PS00086">
    <property type="entry name" value="CYTOCHROME_P450"/>
    <property type="match status" value="1"/>
</dbReference>
<dbReference type="GO" id="GO:0020037">
    <property type="term" value="F:heme binding"/>
    <property type="evidence" value="ECO:0007669"/>
    <property type="project" value="InterPro"/>
</dbReference>
<proteinExistence type="inferred from homology"/>
<keyword evidence="12 15" id="KW-0503">Monooxygenase</keyword>
<accession>A0A8S4GAI3</accession>
<name>A0A8S4GAI3_PLUXY</name>
<keyword evidence="8" id="KW-0256">Endoplasmic reticulum</keyword>
<evidence type="ECO:0000256" key="10">
    <source>
        <dbReference type="ARBA" id="ARBA00023002"/>
    </source>
</evidence>
<dbReference type="InterPro" id="IPR002401">
    <property type="entry name" value="Cyt_P450_E_grp-I"/>
</dbReference>
<evidence type="ECO:0000256" key="1">
    <source>
        <dbReference type="ARBA" id="ARBA00001971"/>
    </source>
</evidence>
<dbReference type="PANTHER" id="PTHR24291:SF189">
    <property type="entry name" value="CYTOCHROME P450 4C3-RELATED"/>
    <property type="match status" value="1"/>
</dbReference>
<comment type="cofactor">
    <cofactor evidence="1 14">
        <name>heme</name>
        <dbReference type="ChEBI" id="CHEBI:30413"/>
    </cofactor>
</comment>
<comment type="similarity">
    <text evidence="5 15">Belongs to the cytochrome P450 family.</text>
</comment>
<comment type="subcellular location">
    <subcellularLocation>
        <location evidence="4">Endoplasmic reticulum membrane</location>
        <topology evidence="4">Peripheral membrane protein</topology>
    </subcellularLocation>
    <subcellularLocation>
        <location evidence="3">Microsome membrane</location>
        <topology evidence="3">Peripheral membrane protein</topology>
    </subcellularLocation>
</comment>
<dbReference type="GO" id="GO:0016705">
    <property type="term" value="F:oxidoreductase activity, acting on paired donors, with incorporation or reduction of molecular oxygen"/>
    <property type="evidence" value="ECO:0007669"/>
    <property type="project" value="InterPro"/>
</dbReference>
<comment type="function">
    <text evidence="2">May be involved in the metabolism of insect hormones and in the breakdown of synthetic insecticides.</text>
</comment>
<dbReference type="SUPFAM" id="SSF48264">
    <property type="entry name" value="Cytochrome P450"/>
    <property type="match status" value="1"/>
</dbReference>
<evidence type="ECO:0000256" key="2">
    <source>
        <dbReference type="ARBA" id="ARBA00003690"/>
    </source>
</evidence>
<evidence type="ECO:0000256" key="11">
    <source>
        <dbReference type="ARBA" id="ARBA00023004"/>
    </source>
</evidence>
<feature type="binding site" description="axial binding residue" evidence="14">
    <location>
        <position position="459"/>
    </location>
    <ligand>
        <name>heme</name>
        <dbReference type="ChEBI" id="CHEBI:30413"/>
    </ligand>
    <ligandPart>
        <name>Fe</name>
        <dbReference type="ChEBI" id="CHEBI:18248"/>
    </ligandPart>
</feature>
<keyword evidence="11 14" id="KW-0408">Iron</keyword>
<protein>
    <submittedName>
        <fullName evidence="16">(diamondback moth) hypothetical protein</fullName>
    </submittedName>
</protein>
<evidence type="ECO:0000256" key="14">
    <source>
        <dbReference type="PIRSR" id="PIRSR602401-1"/>
    </source>
</evidence>
<organism evidence="16 17">
    <name type="scientific">Plutella xylostella</name>
    <name type="common">Diamondback moth</name>
    <name type="synonym">Plutella maculipennis</name>
    <dbReference type="NCBI Taxonomy" id="51655"/>
    <lineage>
        <taxon>Eukaryota</taxon>
        <taxon>Metazoa</taxon>
        <taxon>Ecdysozoa</taxon>
        <taxon>Arthropoda</taxon>
        <taxon>Hexapoda</taxon>
        <taxon>Insecta</taxon>
        <taxon>Pterygota</taxon>
        <taxon>Neoptera</taxon>
        <taxon>Endopterygota</taxon>
        <taxon>Lepidoptera</taxon>
        <taxon>Glossata</taxon>
        <taxon>Ditrysia</taxon>
        <taxon>Yponomeutoidea</taxon>
        <taxon>Plutellidae</taxon>
        <taxon>Plutella</taxon>
    </lineage>
</organism>
<dbReference type="PRINTS" id="PR00385">
    <property type="entry name" value="P450"/>
</dbReference>
<dbReference type="Pfam" id="PF00067">
    <property type="entry name" value="p450"/>
    <property type="match status" value="1"/>
</dbReference>
<dbReference type="InterPro" id="IPR036396">
    <property type="entry name" value="Cyt_P450_sf"/>
</dbReference>
<dbReference type="PANTHER" id="PTHR24291">
    <property type="entry name" value="CYTOCHROME P450 FAMILY 4"/>
    <property type="match status" value="1"/>
</dbReference>
<dbReference type="GO" id="GO:0004497">
    <property type="term" value="F:monooxygenase activity"/>
    <property type="evidence" value="ECO:0007669"/>
    <property type="project" value="UniProtKB-KW"/>
</dbReference>
<dbReference type="Proteomes" id="UP000653454">
    <property type="component" value="Unassembled WGS sequence"/>
</dbReference>
<evidence type="ECO:0000256" key="4">
    <source>
        <dbReference type="ARBA" id="ARBA00004406"/>
    </source>
</evidence>
<evidence type="ECO:0000256" key="9">
    <source>
        <dbReference type="ARBA" id="ARBA00022848"/>
    </source>
</evidence>
<keyword evidence="7 14" id="KW-0479">Metal-binding</keyword>
<keyword evidence="9" id="KW-0492">Microsome</keyword>
<keyword evidence="13" id="KW-0472">Membrane</keyword>
<evidence type="ECO:0000256" key="5">
    <source>
        <dbReference type="ARBA" id="ARBA00010617"/>
    </source>
</evidence>
<dbReference type="InterPro" id="IPR001128">
    <property type="entry name" value="Cyt_P450"/>
</dbReference>
<dbReference type="Gene3D" id="1.10.630.10">
    <property type="entry name" value="Cytochrome P450"/>
    <property type="match status" value="1"/>
</dbReference>
<dbReference type="EMBL" id="CAJHNJ030000491">
    <property type="protein sequence ID" value="CAG9138055.1"/>
    <property type="molecule type" value="Genomic_DNA"/>
</dbReference>
<keyword evidence="10 15" id="KW-0560">Oxidoreductase</keyword>
<dbReference type="PRINTS" id="PR00463">
    <property type="entry name" value="EP450I"/>
</dbReference>
<evidence type="ECO:0000256" key="12">
    <source>
        <dbReference type="ARBA" id="ARBA00023033"/>
    </source>
</evidence>
<sequence length="510" mass="57902">MLSGCLSYNRGHSSKLDVIFETMSLLLCCILLASSWPSIHSSQGSHYEGSLNCVLKQDTKDLTCKPGANDFILTPNYFFELVTKYSAIVNQNGGIMKGLMGPMVYFHVTDPDIALKLMNACLKKNYLYNVAKQWLGDGLITGDVVTWKRHRKLIMPTFSQTTLNEFQDIFNTQSRSFSDSLRSLVGRDVDPWPLVRDNALETICQTVLGLPPDGCKLVDEEYAKATEEMLNIFNTRIQTPYMHSDWLYKLTKTKKIEDKAVNILKRFSSNLLQIKKQSTGVSKNEHAEPKGKAFLDHFLELHSQGLLTERELLDELNTMIVAGHDTVATELVFILILLGSFPEVQERVYEEIQSVFDCTDRDVTKYDLPRLVYLEAVIKEVMRLYPVASIIARDADKDVNIDNHTIPAGGSIILLVWGINRSKAWGEDAEQFKPERWLDPCTLPDNPAFATFSNGSRMCLGKMFAYNSMKTTLVHLLRRFKVTADYRQLKLKVDFLLKPSSGQNINLELR</sequence>
<dbReference type="InterPro" id="IPR050196">
    <property type="entry name" value="Cytochrome_P450_Monoox"/>
</dbReference>
<evidence type="ECO:0000313" key="16">
    <source>
        <dbReference type="EMBL" id="CAG9138055.1"/>
    </source>
</evidence>
<dbReference type="GO" id="GO:0005789">
    <property type="term" value="C:endoplasmic reticulum membrane"/>
    <property type="evidence" value="ECO:0007669"/>
    <property type="project" value="UniProtKB-SubCell"/>
</dbReference>
<evidence type="ECO:0000256" key="8">
    <source>
        <dbReference type="ARBA" id="ARBA00022824"/>
    </source>
</evidence>
<evidence type="ECO:0000313" key="17">
    <source>
        <dbReference type="Proteomes" id="UP000653454"/>
    </source>
</evidence>
<dbReference type="GO" id="GO:0005506">
    <property type="term" value="F:iron ion binding"/>
    <property type="evidence" value="ECO:0007669"/>
    <property type="project" value="InterPro"/>
</dbReference>
<evidence type="ECO:0000256" key="15">
    <source>
        <dbReference type="RuleBase" id="RU000461"/>
    </source>
</evidence>
<reference evidence="16" key="1">
    <citation type="submission" date="2020-11" db="EMBL/GenBank/DDBJ databases">
        <authorList>
            <person name="Whiteford S."/>
        </authorList>
    </citation>
    <scope>NUCLEOTIDE SEQUENCE</scope>
</reference>
<dbReference type="AlphaFoldDB" id="A0A8S4GAI3"/>
<dbReference type="InterPro" id="IPR017972">
    <property type="entry name" value="Cyt_P450_CS"/>
</dbReference>
<evidence type="ECO:0000256" key="6">
    <source>
        <dbReference type="ARBA" id="ARBA00022617"/>
    </source>
</evidence>
<comment type="caution">
    <text evidence="16">The sequence shown here is derived from an EMBL/GenBank/DDBJ whole genome shotgun (WGS) entry which is preliminary data.</text>
</comment>
<evidence type="ECO:0000256" key="13">
    <source>
        <dbReference type="ARBA" id="ARBA00023136"/>
    </source>
</evidence>
<keyword evidence="17" id="KW-1185">Reference proteome</keyword>
<keyword evidence="6 14" id="KW-0349">Heme</keyword>